<dbReference type="KEGG" id="pfy:PFICI_05622"/>
<dbReference type="GO" id="GO:0000182">
    <property type="term" value="F:rDNA binding"/>
    <property type="evidence" value="ECO:0007669"/>
    <property type="project" value="TreeGrafter"/>
</dbReference>
<feature type="compositionally biased region" description="Acidic residues" evidence="1">
    <location>
        <begin position="432"/>
        <end position="444"/>
    </location>
</feature>
<proteinExistence type="predicted"/>
<dbReference type="GeneID" id="19270635"/>
<evidence type="ECO:0008006" key="4">
    <source>
        <dbReference type="Google" id="ProtNLM"/>
    </source>
</evidence>
<dbReference type="GO" id="GO:0042790">
    <property type="term" value="P:nucleolar large rRNA transcription by RNA polymerase I"/>
    <property type="evidence" value="ECO:0007669"/>
    <property type="project" value="InterPro"/>
</dbReference>
<gene>
    <name evidence="2" type="ORF">PFICI_05622</name>
</gene>
<sequence length="581" mass="64962">MATISDEDDYVPSEINFGASEHESQGQNSDIEPSRHVTERSQTGESADELDSEDGASPSSSSSSRSRSRKKRKAHHLPPYAGAPLKRQRRPFNPDYLSLLNQDIADAALSLIADDAAAADLLEPPTQVGAVRWSPVEKEAFFSALGRLGRDDLPGIAARVGSKGPLEVRQFLLLLEDRARQRRDARSRRRRTLRLAEVPAAAELSHECTAALEEAADDLSLRQDNHEASTEEKRWGDRWLITPDAAEDAPDGGGGSIKDEDMPFLDFFKAKTWLRLSDRLFMNSAIPDYNWRYVSEEPPAIRATALADFHSLAVSITRRLVASTLFMAGMRLKAQRQYFPHARPLVKERDVKAAVDSLNLKTNSHDFWAGAARRLRIDVVNDQADSAPEEEPGDEESDGDYVMSYHDVETALEYSVQDNSAAAAGGPSSGDIETEIEDEEDTMDISDASSLPEDEEMTQETGDEVDEQDVAPDVDEDAVKRDLHEAISYSADYGFTTRARQGLQQRIETEHRMEAEAEEHDMHNSRREEAQLQAMLRRVEIPSDAPSNTNPAMRNARHREFEPAGTDWRDNIQYVSEWEIQ</sequence>
<dbReference type="PANTHER" id="PTHR28079:SF1">
    <property type="entry name" value="RNA POLYMERASE I-SPECIFIC TRANSCRIPTION INITIATION FACTOR RRN5"/>
    <property type="match status" value="1"/>
</dbReference>
<protein>
    <recommendedName>
        <fullName evidence="4">Myb-like domain-containing protein</fullName>
    </recommendedName>
</protein>
<dbReference type="STRING" id="1229662.W3XEZ7"/>
<feature type="compositionally biased region" description="Low complexity" evidence="1">
    <location>
        <begin position="420"/>
        <end position="431"/>
    </location>
</feature>
<keyword evidence="3" id="KW-1185">Reference proteome</keyword>
<dbReference type="RefSeq" id="XP_007832394.1">
    <property type="nucleotide sequence ID" value="XM_007834203.1"/>
</dbReference>
<dbReference type="GO" id="GO:0006361">
    <property type="term" value="P:transcription initiation at RNA polymerase I promoter"/>
    <property type="evidence" value="ECO:0007669"/>
    <property type="project" value="TreeGrafter"/>
</dbReference>
<dbReference type="InParanoid" id="W3XEZ7"/>
<organism evidence="2 3">
    <name type="scientific">Pestalotiopsis fici (strain W106-1 / CGMCC3.15140)</name>
    <dbReference type="NCBI Taxonomy" id="1229662"/>
    <lineage>
        <taxon>Eukaryota</taxon>
        <taxon>Fungi</taxon>
        <taxon>Dikarya</taxon>
        <taxon>Ascomycota</taxon>
        <taxon>Pezizomycotina</taxon>
        <taxon>Sordariomycetes</taxon>
        <taxon>Xylariomycetidae</taxon>
        <taxon>Amphisphaeriales</taxon>
        <taxon>Sporocadaceae</taxon>
        <taxon>Pestalotiopsis</taxon>
    </lineage>
</organism>
<dbReference type="EMBL" id="KI912111">
    <property type="protein sequence ID" value="ETS83746.1"/>
    <property type="molecule type" value="Genomic_DNA"/>
</dbReference>
<evidence type="ECO:0000313" key="2">
    <source>
        <dbReference type="EMBL" id="ETS83746.1"/>
    </source>
</evidence>
<dbReference type="InterPro" id="IPR001005">
    <property type="entry name" value="SANT/Myb"/>
</dbReference>
<evidence type="ECO:0000313" key="3">
    <source>
        <dbReference type="Proteomes" id="UP000030651"/>
    </source>
</evidence>
<name>W3XEZ7_PESFW</name>
<dbReference type="CDD" id="cd00167">
    <property type="entry name" value="SANT"/>
    <property type="match status" value="1"/>
</dbReference>
<feature type="compositionally biased region" description="Basic and acidic residues" evidence="1">
    <location>
        <begin position="558"/>
        <end position="568"/>
    </location>
</feature>
<dbReference type="Proteomes" id="UP000030651">
    <property type="component" value="Unassembled WGS sequence"/>
</dbReference>
<dbReference type="GO" id="GO:0001181">
    <property type="term" value="F:RNA polymerase I general transcription initiation factor activity"/>
    <property type="evidence" value="ECO:0007669"/>
    <property type="project" value="TreeGrafter"/>
</dbReference>
<dbReference type="InterPro" id="IPR039601">
    <property type="entry name" value="Rrn5"/>
</dbReference>
<evidence type="ECO:0000256" key="1">
    <source>
        <dbReference type="SAM" id="MobiDB-lite"/>
    </source>
</evidence>
<feature type="region of interest" description="Disordered" evidence="1">
    <location>
        <begin position="540"/>
        <end position="568"/>
    </location>
</feature>
<dbReference type="eggNOG" id="ENOG502S6UJ">
    <property type="taxonomic scope" value="Eukaryota"/>
</dbReference>
<accession>W3XEZ7</accession>
<reference evidence="3" key="1">
    <citation type="journal article" date="2015" name="BMC Genomics">
        <title>Genomic and transcriptomic analysis of the endophytic fungus Pestalotiopsis fici reveals its lifestyle and high potential for synthesis of natural products.</title>
        <authorList>
            <person name="Wang X."/>
            <person name="Zhang X."/>
            <person name="Liu L."/>
            <person name="Xiang M."/>
            <person name="Wang W."/>
            <person name="Sun X."/>
            <person name="Che Y."/>
            <person name="Guo L."/>
            <person name="Liu G."/>
            <person name="Guo L."/>
            <person name="Wang C."/>
            <person name="Yin W.B."/>
            <person name="Stadler M."/>
            <person name="Zhang X."/>
            <person name="Liu X."/>
        </authorList>
    </citation>
    <scope>NUCLEOTIDE SEQUENCE [LARGE SCALE GENOMIC DNA]</scope>
    <source>
        <strain evidence="3">W106-1 / CGMCC3.15140</strain>
    </source>
</reference>
<dbReference type="OMA" id="CCHALDE"/>
<dbReference type="HOGENOM" id="CLU_012849_2_1_1"/>
<dbReference type="GO" id="GO:0000500">
    <property type="term" value="C:RNA polymerase I upstream activating factor complex"/>
    <property type="evidence" value="ECO:0007669"/>
    <property type="project" value="InterPro"/>
</dbReference>
<feature type="compositionally biased region" description="Basic residues" evidence="1">
    <location>
        <begin position="66"/>
        <end position="76"/>
    </location>
</feature>
<dbReference type="PANTHER" id="PTHR28079">
    <property type="entry name" value="RNA POLYMERASE I-SPECIFIC TRANSCRIPTION INITIATION FACTOR RRN5"/>
    <property type="match status" value="1"/>
</dbReference>
<dbReference type="AlphaFoldDB" id="W3XEZ7"/>
<feature type="region of interest" description="Disordered" evidence="1">
    <location>
        <begin position="418"/>
        <end position="472"/>
    </location>
</feature>
<feature type="compositionally biased region" description="Acidic residues" evidence="1">
    <location>
        <begin position="1"/>
        <end position="11"/>
    </location>
</feature>
<feature type="region of interest" description="Disordered" evidence="1">
    <location>
        <begin position="1"/>
        <end position="89"/>
    </location>
</feature>
<dbReference type="OrthoDB" id="2240312at2759"/>
<feature type="compositionally biased region" description="Acidic residues" evidence="1">
    <location>
        <begin position="452"/>
        <end position="472"/>
    </location>
</feature>